<name>A0A6H1ZMJ2_9ZZZZ</name>
<dbReference type="AlphaFoldDB" id="A0A6H1ZMJ2"/>
<accession>A0A6H1ZMJ2</accession>
<dbReference type="EMBL" id="MT144719">
    <property type="protein sequence ID" value="QJH98145.1"/>
    <property type="molecule type" value="Genomic_DNA"/>
</dbReference>
<evidence type="ECO:0000313" key="1">
    <source>
        <dbReference type="EMBL" id="QJA49146.1"/>
    </source>
</evidence>
<proteinExistence type="predicted"/>
<dbReference type="EMBL" id="MT144120">
    <property type="protein sequence ID" value="QJA49146.1"/>
    <property type="molecule type" value="Genomic_DNA"/>
</dbReference>
<dbReference type="EMBL" id="MT141492">
    <property type="protein sequence ID" value="QJA63218.1"/>
    <property type="molecule type" value="Genomic_DNA"/>
</dbReference>
<dbReference type="EMBL" id="MT142527">
    <property type="protein sequence ID" value="QJA84305.1"/>
    <property type="molecule type" value="Genomic_DNA"/>
</dbReference>
<evidence type="ECO:0000313" key="3">
    <source>
        <dbReference type="EMBL" id="QJA84305.1"/>
    </source>
</evidence>
<reference evidence="1" key="1">
    <citation type="submission" date="2020-03" db="EMBL/GenBank/DDBJ databases">
        <title>The deep terrestrial virosphere.</title>
        <authorList>
            <person name="Holmfeldt K."/>
            <person name="Nilsson E."/>
            <person name="Simone D."/>
            <person name="Lopez-Fernandez M."/>
            <person name="Wu X."/>
            <person name="de Brujin I."/>
            <person name="Lundin D."/>
            <person name="Andersson A."/>
            <person name="Bertilsson S."/>
            <person name="Dopson M."/>
        </authorList>
    </citation>
    <scope>NUCLEOTIDE SEQUENCE</scope>
    <source>
        <strain evidence="3">MM415A00210</strain>
        <strain evidence="2">MM415B00644</strain>
        <strain evidence="1">TM448A01239</strain>
        <strain evidence="4">TM448B01220</strain>
    </source>
</reference>
<organism evidence="1">
    <name type="scientific">viral metagenome</name>
    <dbReference type="NCBI Taxonomy" id="1070528"/>
    <lineage>
        <taxon>unclassified sequences</taxon>
        <taxon>metagenomes</taxon>
        <taxon>organismal metagenomes</taxon>
    </lineage>
</organism>
<protein>
    <submittedName>
        <fullName evidence="1">Uncharacterized protein</fullName>
    </submittedName>
</protein>
<sequence>MYDGEQLKYGQVSGGEGGFSVVVAADQTIPAASGKFVKRTGASTATVTLMGAGDTEPMGHLEIEEVTDTSTDGTEVRKCVDDLTAVFRIPINGGTFYEYMKGKKCDLSIASTIQGAALNSTADGVVIIVEGDETNSKWVDVRLNPAKMAQVATA</sequence>
<evidence type="ECO:0000313" key="4">
    <source>
        <dbReference type="EMBL" id="QJH98145.1"/>
    </source>
</evidence>
<gene>
    <name evidence="3" type="ORF">MM415A00210_0030</name>
    <name evidence="2" type="ORF">MM415B00644_0043</name>
    <name evidence="1" type="ORF">TM448A01239_0006</name>
    <name evidence="4" type="ORF">TM448B01220_0002</name>
</gene>
<evidence type="ECO:0000313" key="2">
    <source>
        <dbReference type="EMBL" id="QJA63218.1"/>
    </source>
</evidence>